<proteinExistence type="predicted"/>
<comment type="caution">
    <text evidence="1">The sequence shown here is derived from an EMBL/GenBank/DDBJ whole genome shotgun (WGS) entry which is preliminary data.</text>
</comment>
<protein>
    <submittedName>
        <fullName evidence="1">Unnamed protein product</fullName>
    </submittedName>
</protein>
<evidence type="ECO:0000313" key="1">
    <source>
        <dbReference type="EMBL" id="GME90210.1"/>
    </source>
</evidence>
<reference evidence="1" key="1">
    <citation type="submission" date="2023-04" db="EMBL/GenBank/DDBJ databases">
        <title>Candida boidinii NBRC 1967.</title>
        <authorList>
            <person name="Ichikawa N."/>
            <person name="Sato H."/>
            <person name="Tonouchi N."/>
        </authorList>
    </citation>
    <scope>NUCLEOTIDE SEQUENCE</scope>
    <source>
        <strain evidence="1">NBRC 1967</strain>
    </source>
</reference>
<dbReference type="Proteomes" id="UP001165101">
    <property type="component" value="Unassembled WGS sequence"/>
</dbReference>
<sequence>MFRLLNSNLRIKKNLTNSIVINNFYKINKMSSSSSSSSSLTIDNLSSWKTDFKENDKIGQLAGSVFRNGDIDQLLINRDSELSYKSNVFSNKIENEGSPVTDQKSSGRCWLFASTNALRIPLSKKFNLKEFQLSPSFLFFYDKLEKSNFFLEQIIDTYKEDINSRLIQFFLTDPISDGGQFQMMINIVNKYGLVPNVIFPDTYNTTSSRNMNRLITRKLREFAEILRNKLNLNEDISKIKLEMQQEIFRILCIFLGTPPGPNDKFTWEFYDKDNKFNKIESTPLEFVNKYVEFDTSNYYSLLNDPRNKYEKIIQIDRLNNVFGSGIVSYLNLEIDELSKAAIDRIKNNKPVFFGTDTPKFMDKKRGIMDIDLWDYKLIGYETKQSKASRVLYHESLMTHAMLITAVHLDDDGKPIRWRVENSWGSKSGIDGYYIMTHDYFKEYVYQIVVEKNDIPQLSHLLDDKSPIVLPPYDPMGALATFKN</sequence>
<dbReference type="EMBL" id="BSXV01000691">
    <property type="protein sequence ID" value="GME90210.1"/>
    <property type="molecule type" value="Genomic_DNA"/>
</dbReference>
<gene>
    <name evidence="1" type="ORF">Cboi01_000174600</name>
</gene>
<organism evidence="1 2">
    <name type="scientific">Candida boidinii</name>
    <name type="common">Yeast</name>
    <dbReference type="NCBI Taxonomy" id="5477"/>
    <lineage>
        <taxon>Eukaryota</taxon>
        <taxon>Fungi</taxon>
        <taxon>Dikarya</taxon>
        <taxon>Ascomycota</taxon>
        <taxon>Saccharomycotina</taxon>
        <taxon>Pichiomycetes</taxon>
        <taxon>Pichiales</taxon>
        <taxon>Pichiaceae</taxon>
        <taxon>Ogataea</taxon>
        <taxon>Ogataea/Candida clade</taxon>
    </lineage>
</organism>
<name>A0ACB5TKH8_CANBO</name>
<accession>A0ACB5TKH8</accession>
<evidence type="ECO:0000313" key="2">
    <source>
        <dbReference type="Proteomes" id="UP001165101"/>
    </source>
</evidence>
<keyword evidence="2" id="KW-1185">Reference proteome</keyword>